<dbReference type="Gene3D" id="2.60.120.460">
    <property type="entry name" value="YjbQ-like"/>
    <property type="match status" value="1"/>
</dbReference>
<dbReference type="PANTHER" id="PTHR30615:SF8">
    <property type="entry name" value="UPF0047 PROTEIN C4A8.02C"/>
    <property type="match status" value="1"/>
</dbReference>
<comment type="similarity">
    <text evidence="1">Belongs to the UPF0047 family.</text>
</comment>
<reference evidence="2 3" key="1">
    <citation type="submission" date="2014-11" db="EMBL/GenBank/DDBJ databases">
        <title>Draft genome sequence of Kirrobacter mercurialis.</title>
        <authorList>
            <person name="Coil D.A."/>
            <person name="Eisen J.A."/>
        </authorList>
    </citation>
    <scope>NUCLEOTIDE SEQUENCE [LARGE SCALE GENOMIC DNA]</scope>
    <source>
        <strain evidence="2 3">Coronado</strain>
    </source>
</reference>
<organism evidence="2 3">
    <name type="scientific">Croceibacterium mercuriale</name>
    <dbReference type="NCBI Taxonomy" id="1572751"/>
    <lineage>
        <taxon>Bacteria</taxon>
        <taxon>Pseudomonadati</taxon>
        <taxon>Pseudomonadota</taxon>
        <taxon>Alphaproteobacteria</taxon>
        <taxon>Sphingomonadales</taxon>
        <taxon>Erythrobacteraceae</taxon>
        <taxon>Croceibacterium</taxon>
    </lineage>
</organism>
<protein>
    <recommendedName>
        <fullName evidence="4">Secondary thiamine-phosphate synthase enzyme</fullName>
    </recommendedName>
</protein>
<dbReference type="AlphaFoldDB" id="A0A0B2BXK1"/>
<dbReference type="RefSeq" id="WP_039096803.1">
    <property type="nucleotide sequence ID" value="NZ_JTDN01000002.1"/>
</dbReference>
<evidence type="ECO:0000313" key="3">
    <source>
        <dbReference type="Proteomes" id="UP000030988"/>
    </source>
</evidence>
<dbReference type="Proteomes" id="UP000030988">
    <property type="component" value="Unassembled WGS sequence"/>
</dbReference>
<dbReference type="PIRSF" id="PIRSF004681">
    <property type="entry name" value="UCP004681"/>
    <property type="match status" value="1"/>
</dbReference>
<accession>A0A0B2BXK1</accession>
<proteinExistence type="inferred from homology"/>
<dbReference type="PANTHER" id="PTHR30615">
    <property type="entry name" value="UNCHARACTERIZED PROTEIN YJBQ-RELATED"/>
    <property type="match status" value="1"/>
</dbReference>
<dbReference type="EMBL" id="JTDN01000002">
    <property type="protein sequence ID" value="KHL24411.1"/>
    <property type="molecule type" value="Genomic_DNA"/>
</dbReference>
<comment type="caution">
    <text evidence="2">The sequence shown here is derived from an EMBL/GenBank/DDBJ whole genome shotgun (WGS) entry which is preliminary data.</text>
</comment>
<name>A0A0B2BXK1_9SPHN</name>
<dbReference type="OrthoDB" id="9801725at2"/>
<evidence type="ECO:0008006" key="4">
    <source>
        <dbReference type="Google" id="ProtNLM"/>
    </source>
</evidence>
<gene>
    <name evidence="2" type="ORF">PK98_10165</name>
</gene>
<dbReference type="InterPro" id="IPR035917">
    <property type="entry name" value="YjbQ-like_sf"/>
</dbReference>
<dbReference type="STRING" id="1572751.PK98_10165"/>
<sequence length="139" mass="14980">MQQAQTTFTIPTNGTGFTDLTPQVARWLAGTGIATGLVSLLCRHTSAGLLITENASPAVRRDLARWLARLAPEGSGYEHDEEGPDDMPAHLRSLLTGPSLTIPVADGRMLLGTWQGLYLAEHRHAPHRRQVVAHVVGEG</sequence>
<keyword evidence="3" id="KW-1185">Reference proteome</keyword>
<dbReference type="InterPro" id="IPR001602">
    <property type="entry name" value="UPF0047_YjbQ-like"/>
</dbReference>
<evidence type="ECO:0000256" key="1">
    <source>
        <dbReference type="ARBA" id="ARBA00005534"/>
    </source>
</evidence>
<evidence type="ECO:0000313" key="2">
    <source>
        <dbReference type="EMBL" id="KHL24411.1"/>
    </source>
</evidence>
<dbReference type="Pfam" id="PF01894">
    <property type="entry name" value="YjbQ"/>
    <property type="match status" value="1"/>
</dbReference>
<dbReference type="SUPFAM" id="SSF111038">
    <property type="entry name" value="YjbQ-like"/>
    <property type="match status" value="1"/>
</dbReference>
<dbReference type="NCBIfam" id="TIGR00149">
    <property type="entry name" value="TIGR00149_YjbQ"/>
    <property type="match status" value="1"/>
</dbReference>
<dbReference type="PROSITE" id="PS01314">
    <property type="entry name" value="UPF0047"/>
    <property type="match status" value="1"/>
</dbReference>